<dbReference type="RefSeq" id="XP_015943184.1">
    <property type="nucleotide sequence ID" value="XM_016087698.1"/>
</dbReference>
<reference evidence="1" key="1">
    <citation type="journal article" date="2016" name="Nat. Genet.">
        <title>The genome sequences of Arachis duranensis and Arachis ipaensis, the diploid ancestors of cultivated peanut.</title>
        <authorList>
            <person name="Bertioli D.J."/>
            <person name="Cannon S.B."/>
            <person name="Froenicke L."/>
            <person name="Huang G."/>
            <person name="Farmer A.D."/>
            <person name="Cannon E.K."/>
            <person name="Liu X."/>
            <person name="Gao D."/>
            <person name="Clevenger J."/>
            <person name="Dash S."/>
            <person name="Ren L."/>
            <person name="Moretzsohn M.C."/>
            <person name="Shirasawa K."/>
            <person name="Huang W."/>
            <person name="Vidigal B."/>
            <person name="Abernathy B."/>
            <person name="Chu Y."/>
            <person name="Niederhuth C.E."/>
            <person name="Umale P."/>
            <person name="Araujo A.C."/>
            <person name="Kozik A."/>
            <person name="Kim K.D."/>
            <person name="Burow M.D."/>
            <person name="Varshney R.K."/>
            <person name="Wang X."/>
            <person name="Zhang X."/>
            <person name="Barkley N."/>
            <person name="Guimaraes P.M."/>
            <person name="Isobe S."/>
            <person name="Guo B."/>
            <person name="Liao B."/>
            <person name="Stalker H.T."/>
            <person name="Schmitz R.J."/>
            <person name="Scheffler B.E."/>
            <person name="Leal-Bertioli S.C."/>
            <person name="Xun X."/>
            <person name="Jackson S.A."/>
            <person name="Michelmore R."/>
            <person name="Ozias-Akins P."/>
        </authorList>
    </citation>
    <scope>NUCLEOTIDE SEQUENCE [LARGE SCALE GENOMIC DNA]</scope>
    <source>
        <strain evidence="1">cv. V14167</strain>
    </source>
</reference>
<dbReference type="PANTHER" id="PTHR33710:SF71">
    <property type="entry name" value="ENDONUCLEASE_EXONUCLEASE_PHOSPHATASE DOMAIN-CONTAINING PROTEIN"/>
    <property type="match status" value="1"/>
</dbReference>
<dbReference type="Proteomes" id="UP000515211">
    <property type="component" value="Chromosome 10"/>
</dbReference>
<dbReference type="Gene3D" id="3.60.10.10">
    <property type="entry name" value="Endonuclease/exonuclease/phosphatase"/>
    <property type="match status" value="1"/>
</dbReference>
<gene>
    <name evidence="2" type="primary">LOC107468415</name>
</gene>
<organism evidence="1 2">
    <name type="scientific">Arachis duranensis</name>
    <name type="common">Wild peanut</name>
    <dbReference type="NCBI Taxonomy" id="130453"/>
    <lineage>
        <taxon>Eukaryota</taxon>
        <taxon>Viridiplantae</taxon>
        <taxon>Streptophyta</taxon>
        <taxon>Embryophyta</taxon>
        <taxon>Tracheophyta</taxon>
        <taxon>Spermatophyta</taxon>
        <taxon>Magnoliopsida</taxon>
        <taxon>eudicotyledons</taxon>
        <taxon>Gunneridae</taxon>
        <taxon>Pentapetalae</taxon>
        <taxon>rosids</taxon>
        <taxon>fabids</taxon>
        <taxon>Fabales</taxon>
        <taxon>Fabaceae</taxon>
        <taxon>Papilionoideae</taxon>
        <taxon>50 kb inversion clade</taxon>
        <taxon>dalbergioids sensu lato</taxon>
        <taxon>Dalbergieae</taxon>
        <taxon>Pterocarpus clade</taxon>
        <taxon>Arachis</taxon>
    </lineage>
</organism>
<evidence type="ECO:0000313" key="2">
    <source>
        <dbReference type="RefSeq" id="XP_015943184.1"/>
    </source>
</evidence>
<protein>
    <submittedName>
        <fullName evidence="2">Uncharacterized protein LOC107468415</fullName>
    </submittedName>
</protein>
<dbReference type="KEGG" id="adu:107468415"/>
<accession>A0A6P4C8I0</accession>
<dbReference type="SUPFAM" id="SSF56219">
    <property type="entry name" value="DNase I-like"/>
    <property type="match status" value="1"/>
</dbReference>
<keyword evidence="1" id="KW-1185">Reference proteome</keyword>
<sequence length="344" mass="40299">MGLVDLPITDRKFTWFRGQSCSLIDRALVSLEWLEAFPETHLRGGPWGSSNHCPIIMEDKRLRNGSRPFRSLHSWFTHEEFLRMVKEEWRGLGEVQFTDKLKALMSPLGRWHRDNFGDMDKKIMKFEEEIKKIEDMVGNGPYDGTMEARRRALVTCCKKWCVRKELHWKQMLRSRHARDMDKNTRYFHNLASARKRNNKIDALVINGRLTRNQARIKITITKFYKDLYHQEKSPMVGFRDSLVERISEEDALALEMLPTPQEVRETVWDCESSKASGSDGYNMNFIKKCWSVGMKSARSSQQRRWDLDEDGGVGYGVYQYVLYVNIDKWFAIQAVQDGKGPATR</sequence>
<evidence type="ECO:0000313" key="1">
    <source>
        <dbReference type="Proteomes" id="UP000515211"/>
    </source>
</evidence>
<dbReference type="AlphaFoldDB" id="A0A6P4C8I0"/>
<dbReference type="GeneID" id="107468415"/>
<dbReference type="PANTHER" id="PTHR33710">
    <property type="entry name" value="BNAC02G09200D PROTEIN"/>
    <property type="match status" value="1"/>
</dbReference>
<reference evidence="2" key="2">
    <citation type="submission" date="2025-08" db="UniProtKB">
        <authorList>
            <consortium name="RefSeq"/>
        </authorList>
    </citation>
    <scope>IDENTIFICATION</scope>
    <source>
        <tissue evidence="2">Whole plant</tissue>
    </source>
</reference>
<dbReference type="InterPro" id="IPR036691">
    <property type="entry name" value="Endo/exonu/phosph_ase_sf"/>
</dbReference>
<proteinExistence type="predicted"/>
<name>A0A6P4C8I0_ARADU</name>